<reference evidence="2" key="1">
    <citation type="submission" date="2020-05" db="EMBL/GenBank/DDBJ databases">
        <authorList>
            <person name="Chiriac C."/>
            <person name="Salcher M."/>
            <person name="Ghai R."/>
            <person name="Kavagutti S V."/>
        </authorList>
    </citation>
    <scope>NUCLEOTIDE SEQUENCE</scope>
</reference>
<dbReference type="CDD" id="cd04301">
    <property type="entry name" value="NAT_SF"/>
    <property type="match status" value="1"/>
</dbReference>
<dbReference type="EMBL" id="CAFAAL010000273">
    <property type="protein sequence ID" value="CAB4822638.1"/>
    <property type="molecule type" value="Genomic_DNA"/>
</dbReference>
<dbReference type="PROSITE" id="PS51186">
    <property type="entry name" value="GNAT"/>
    <property type="match status" value="1"/>
</dbReference>
<dbReference type="Gene3D" id="3.40.630.30">
    <property type="match status" value="1"/>
</dbReference>
<organism evidence="2">
    <name type="scientific">freshwater metagenome</name>
    <dbReference type="NCBI Taxonomy" id="449393"/>
    <lineage>
        <taxon>unclassified sequences</taxon>
        <taxon>metagenomes</taxon>
        <taxon>ecological metagenomes</taxon>
    </lineage>
</organism>
<proteinExistence type="predicted"/>
<sequence>MYEAPSDKIKVIVVCPDQSMKPILLTIKKWHLSNPLAKVCIHHVQDEKCLSSGLQFAREFPDKSILIPIGFKASDVFHSLNNRDLRNLEIIIRPPRSGKQTCSEIDEQPSASLLDDVHMVSVQDILPALRKSLLRIQLKNHVTIRELNSKDDFTQYFSLRYKIWRTMGYLPEKSDCKNIGLELNYSERTAYPVGAFASTGELIGCARLVFSMGIDSRHLPLISELVASKNDAKLTANFEYPRNMTHPFDVLDSLKGFRAFFSGLVKDNIRYAEVSRVIVSPEFRGNGLGEVLVDSLLTLARRYKLGLLFLACNENLHLFYERCGFRVLPGLNCDNFAGVNAPAIAMTLDLRTNKQLNLN</sequence>
<accession>A0A6J6ZS39</accession>
<dbReference type="InterPro" id="IPR000182">
    <property type="entry name" value="GNAT_dom"/>
</dbReference>
<dbReference type="PANTHER" id="PTHR13355:SF15">
    <property type="entry name" value="GCN5-RELATED N-ACETYLTRANSFERASE 3, CHLOROPLASTIC"/>
    <property type="match status" value="1"/>
</dbReference>
<dbReference type="PANTHER" id="PTHR13355">
    <property type="entry name" value="GLUCOSAMINE 6-PHOSPHATE N-ACETYLTRANSFERASE"/>
    <property type="match status" value="1"/>
</dbReference>
<feature type="domain" description="N-acetyltransferase" evidence="1">
    <location>
        <begin position="142"/>
        <end position="351"/>
    </location>
</feature>
<name>A0A6J6ZS39_9ZZZZ</name>
<evidence type="ECO:0000259" key="1">
    <source>
        <dbReference type="PROSITE" id="PS51186"/>
    </source>
</evidence>
<dbReference type="InterPro" id="IPR016181">
    <property type="entry name" value="Acyl_CoA_acyltransferase"/>
</dbReference>
<protein>
    <submittedName>
        <fullName evidence="2">Unannotated protein</fullName>
    </submittedName>
</protein>
<dbReference type="InterPro" id="IPR039143">
    <property type="entry name" value="GNPNAT1-like"/>
</dbReference>
<dbReference type="SUPFAM" id="SSF55729">
    <property type="entry name" value="Acyl-CoA N-acyltransferases (Nat)"/>
    <property type="match status" value="1"/>
</dbReference>
<evidence type="ECO:0000313" key="2">
    <source>
        <dbReference type="EMBL" id="CAB4822638.1"/>
    </source>
</evidence>
<dbReference type="Pfam" id="PF00583">
    <property type="entry name" value="Acetyltransf_1"/>
    <property type="match status" value="1"/>
</dbReference>
<dbReference type="GO" id="GO:0008080">
    <property type="term" value="F:N-acetyltransferase activity"/>
    <property type="evidence" value="ECO:0007669"/>
    <property type="project" value="TreeGrafter"/>
</dbReference>
<gene>
    <name evidence="2" type="ORF">UFOPK3004_01919</name>
</gene>
<dbReference type="AlphaFoldDB" id="A0A6J6ZS39"/>